<name>A0ABM5C8U5_VICPA</name>
<evidence type="ECO:0000256" key="1">
    <source>
        <dbReference type="SAM" id="MobiDB-lite"/>
    </source>
</evidence>
<dbReference type="GeneID" id="140688980"/>
<protein>
    <submittedName>
        <fullName evidence="3">Uncharacterized protein isoform X1</fullName>
    </submittedName>
</protein>
<accession>A0ABM5C8U5</accession>
<dbReference type="RefSeq" id="XP_072805072.1">
    <property type="nucleotide sequence ID" value="XM_072948971.1"/>
</dbReference>
<evidence type="ECO:0000313" key="3">
    <source>
        <dbReference type="RefSeq" id="XP_072805072.1"/>
    </source>
</evidence>
<evidence type="ECO:0000313" key="2">
    <source>
        <dbReference type="Proteomes" id="UP001652581"/>
    </source>
</evidence>
<organism evidence="2 3">
    <name type="scientific">Vicugna pacos</name>
    <name type="common">Alpaca</name>
    <name type="synonym">Lama pacos</name>
    <dbReference type="NCBI Taxonomy" id="30538"/>
    <lineage>
        <taxon>Eukaryota</taxon>
        <taxon>Metazoa</taxon>
        <taxon>Chordata</taxon>
        <taxon>Craniata</taxon>
        <taxon>Vertebrata</taxon>
        <taxon>Euteleostomi</taxon>
        <taxon>Mammalia</taxon>
        <taxon>Eutheria</taxon>
        <taxon>Laurasiatheria</taxon>
        <taxon>Artiodactyla</taxon>
        <taxon>Tylopoda</taxon>
        <taxon>Camelidae</taxon>
        <taxon>Vicugna</taxon>
    </lineage>
</organism>
<reference evidence="3" key="1">
    <citation type="submission" date="2025-08" db="UniProtKB">
        <authorList>
            <consortium name="RefSeq"/>
        </authorList>
    </citation>
    <scope>IDENTIFICATION</scope>
</reference>
<feature type="region of interest" description="Disordered" evidence="1">
    <location>
        <begin position="84"/>
        <end position="119"/>
    </location>
</feature>
<sequence length="206" mass="21433">MGGRTDAGTHPELPAARREPGAPGPAPEEEGGLGTGPPLAVEPSAAAAAGQELVSLKPGKAAVLVATHFSEQIETVIKKFQPQPGYRGAARPGVLPPPRRKHSASAGSPRAPAPWPQPGPTPLTSGLWYVRAWPVPARPACETLAGPQARMMGQASAPGFLWIFLLLLLLRLLPGHEVCVTVEADVGPSCALHWCRASSWVLVGGR</sequence>
<gene>
    <name evidence="3" type="primary">LOC140688980</name>
</gene>
<keyword evidence="2" id="KW-1185">Reference proteome</keyword>
<feature type="region of interest" description="Disordered" evidence="1">
    <location>
        <begin position="1"/>
        <end position="44"/>
    </location>
</feature>
<dbReference type="Proteomes" id="UP001652581">
    <property type="component" value="Chromosome 24"/>
</dbReference>
<proteinExistence type="predicted"/>